<dbReference type="PATRIC" id="fig|1423734.3.peg.16"/>
<dbReference type="CDD" id="cd24152">
    <property type="entry name" value="ASKHA_NBD_ROK-like"/>
    <property type="match status" value="1"/>
</dbReference>
<dbReference type="PANTHER" id="PTHR18964:SF170">
    <property type="entry name" value="SUGAR KINASE"/>
    <property type="match status" value="1"/>
</dbReference>
<dbReference type="InterPro" id="IPR000600">
    <property type="entry name" value="ROK"/>
</dbReference>
<dbReference type="Pfam" id="PF00480">
    <property type="entry name" value="ROK"/>
    <property type="match status" value="1"/>
</dbReference>
<keyword evidence="2" id="KW-0418">Kinase</keyword>
<evidence type="ECO:0000256" key="1">
    <source>
        <dbReference type="ARBA" id="ARBA00006479"/>
    </source>
</evidence>
<dbReference type="GO" id="GO:0016301">
    <property type="term" value="F:kinase activity"/>
    <property type="evidence" value="ECO:0007669"/>
    <property type="project" value="UniProtKB-KW"/>
</dbReference>
<dbReference type="Proteomes" id="UP000051236">
    <property type="component" value="Unassembled WGS sequence"/>
</dbReference>
<dbReference type="PANTHER" id="PTHR18964">
    <property type="entry name" value="ROK (REPRESSOR, ORF, KINASE) FAMILY"/>
    <property type="match status" value="1"/>
</dbReference>
<dbReference type="eggNOG" id="COG1940">
    <property type="taxonomic scope" value="Bacteria"/>
</dbReference>
<protein>
    <submittedName>
        <fullName evidence="2">Transcriptional regulator sugar kinase</fullName>
    </submittedName>
</protein>
<proteinExistence type="inferred from homology"/>
<dbReference type="SUPFAM" id="SSF53067">
    <property type="entry name" value="Actin-like ATPase domain"/>
    <property type="match status" value="1"/>
</dbReference>
<name>X0PVZ8_9LACO</name>
<comment type="caution">
    <text evidence="2">The sequence shown here is derived from an EMBL/GenBank/DDBJ whole genome shotgun (WGS) entry which is preliminary data.</text>
</comment>
<dbReference type="OrthoDB" id="9795247at2"/>
<dbReference type="Gene3D" id="3.30.420.40">
    <property type="match status" value="2"/>
</dbReference>
<evidence type="ECO:0000313" key="2">
    <source>
        <dbReference type="EMBL" id="KRM36118.1"/>
    </source>
</evidence>
<accession>X0PVZ8</accession>
<organism evidence="2 3">
    <name type="scientific">Agrilactobacillus composti DSM 18527 = JCM 14202</name>
    <dbReference type="NCBI Taxonomy" id="1423734"/>
    <lineage>
        <taxon>Bacteria</taxon>
        <taxon>Bacillati</taxon>
        <taxon>Bacillota</taxon>
        <taxon>Bacilli</taxon>
        <taxon>Lactobacillales</taxon>
        <taxon>Lactobacillaceae</taxon>
        <taxon>Agrilactobacillus</taxon>
    </lineage>
</organism>
<dbReference type="RefSeq" id="WP_035455706.1">
    <property type="nucleotide sequence ID" value="NZ_AZGA01000006.1"/>
</dbReference>
<keyword evidence="2" id="KW-0808">Transferase</keyword>
<keyword evidence="3" id="KW-1185">Reference proteome</keyword>
<evidence type="ECO:0000313" key="3">
    <source>
        <dbReference type="Proteomes" id="UP000051236"/>
    </source>
</evidence>
<dbReference type="STRING" id="1423734.FC83_GL000016"/>
<dbReference type="InterPro" id="IPR043129">
    <property type="entry name" value="ATPase_NBD"/>
</dbReference>
<gene>
    <name evidence="2" type="ORF">FC83_GL000016</name>
</gene>
<reference evidence="2 3" key="1">
    <citation type="journal article" date="2015" name="Genome Announc.">
        <title>Expanding the biotechnology potential of lactobacilli through comparative genomics of 213 strains and associated genera.</title>
        <authorList>
            <person name="Sun Z."/>
            <person name="Harris H.M."/>
            <person name="McCann A."/>
            <person name="Guo C."/>
            <person name="Argimon S."/>
            <person name="Zhang W."/>
            <person name="Yang X."/>
            <person name="Jeffery I.B."/>
            <person name="Cooney J.C."/>
            <person name="Kagawa T.F."/>
            <person name="Liu W."/>
            <person name="Song Y."/>
            <person name="Salvetti E."/>
            <person name="Wrobel A."/>
            <person name="Rasinkangas P."/>
            <person name="Parkhill J."/>
            <person name="Rea M.C."/>
            <person name="O'Sullivan O."/>
            <person name="Ritari J."/>
            <person name="Douillard F.P."/>
            <person name="Paul Ross R."/>
            <person name="Yang R."/>
            <person name="Briner A.E."/>
            <person name="Felis G.E."/>
            <person name="de Vos W.M."/>
            <person name="Barrangou R."/>
            <person name="Klaenhammer T.R."/>
            <person name="Caufield P.W."/>
            <person name="Cui Y."/>
            <person name="Zhang H."/>
            <person name="O'Toole P.W."/>
        </authorList>
    </citation>
    <scope>NUCLEOTIDE SEQUENCE [LARGE SCALE GENOMIC DNA]</scope>
    <source>
        <strain evidence="2 3">DSM 18527</strain>
    </source>
</reference>
<comment type="similarity">
    <text evidence="1">Belongs to the ROK (NagC/XylR) family.</text>
</comment>
<dbReference type="EMBL" id="AZGA01000006">
    <property type="protein sequence ID" value="KRM36118.1"/>
    <property type="molecule type" value="Genomic_DNA"/>
</dbReference>
<dbReference type="AlphaFoldDB" id="X0PVZ8"/>
<sequence length="312" mass="33599">MHDFLCIDIGGTNLKYAVINHAGEMIIHDKVKTPAQDLGTFMAVIYRILDQHSQHISGIAISVPGQVDPATGIVYHGGSLPFLDKINFPELIHKRYGLEISVHVENDGKAGALAELWLGSLKDVQNGAAIILGTGVGGGLILNGQLFYGSHFQAGELSFMFTDTSQSMNRGIVGINASAVGMVKTIADKIGLPKNQDNGLAVFQHIQNGDSRAVIPFQQYCRNVAYLILNIQTVVDLTTFAIGGGISRQGIVTETINAQYDALLNENMIVKESLSRPKIKQAAFGNDANLFGALYSLFMAQDHTGMAEKNIS</sequence>